<feature type="region of interest" description="Disordered" evidence="1">
    <location>
        <begin position="1"/>
        <end position="69"/>
    </location>
</feature>
<evidence type="ECO:0000256" key="1">
    <source>
        <dbReference type="SAM" id="MobiDB-lite"/>
    </source>
</evidence>
<evidence type="ECO:0000313" key="3">
    <source>
        <dbReference type="Proteomes" id="UP000042997"/>
    </source>
</evidence>
<sequence length="69" mass="7770">MGSPEQRDDREEPVEATDRPAPVTGEDLENLVDDMEKRVESEREEEGVEGSVSDREEQRPIETGDEAPD</sequence>
<proteinExistence type="predicted"/>
<evidence type="ECO:0000313" key="2">
    <source>
        <dbReference type="EMBL" id="CDZ92586.1"/>
    </source>
</evidence>
<dbReference type="AlphaFoldDB" id="A0A098BXY7"/>
<dbReference type="eggNOG" id="ENOG5031GVR">
    <property type="taxonomic scope" value="Bacteria"/>
</dbReference>
<dbReference type="Proteomes" id="UP000042997">
    <property type="component" value="Unassembled WGS sequence"/>
</dbReference>
<feature type="compositionally biased region" description="Basic and acidic residues" evidence="1">
    <location>
        <begin position="52"/>
        <end position="62"/>
    </location>
</feature>
<feature type="compositionally biased region" description="Basic and acidic residues" evidence="1">
    <location>
        <begin position="1"/>
        <end position="10"/>
    </location>
</feature>
<reference evidence="2 3" key="1">
    <citation type="journal article" date="2014" name="Genome Announc.">
        <title>Draft Genome Sequence of Propane- and Butane-Oxidizing Actinobacterium Rhodococcus ruber IEGM 231.</title>
        <authorList>
            <person name="Ivshina I.B."/>
            <person name="Kuyukina M.S."/>
            <person name="Krivoruchko A.V."/>
            <person name="Barbe V."/>
            <person name="Fischer C."/>
        </authorList>
    </citation>
    <scope>NUCLEOTIDE SEQUENCE [LARGE SCALE GENOMIC DNA]</scope>
</reference>
<name>A0A098BXY7_9NOCA</name>
<dbReference type="EMBL" id="CCSD01000112">
    <property type="protein sequence ID" value="CDZ92586.1"/>
    <property type="molecule type" value="Genomic_DNA"/>
</dbReference>
<accession>A0A098BXY7</accession>
<gene>
    <name evidence="2" type="ORF">RHRU231_960115</name>
</gene>
<protein>
    <submittedName>
        <fullName evidence="2">Uncharacterized protein</fullName>
    </submittedName>
</protein>
<organism evidence="2 3">
    <name type="scientific">Rhodococcus ruber</name>
    <dbReference type="NCBI Taxonomy" id="1830"/>
    <lineage>
        <taxon>Bacteria</taxon>
        <taxon>Bacillati</taxon>
        <taxon>Actinomycetota</taxon>
        <taxon>Actinomycetes</taxon>
        <taxon>Mycobacteriales</taxon>
        <taxon>Nocardiaceae</taxon>
        <taxon>Rhodococcus</taxon>
    </lineage>
</organism>